<reference evidence="3 4" key="1">
    <citation type="submission" date="2018-08" db="EMBL/GenBank/DDBJ databases">
        <title>Genomic Encyclopedia of Type Strains, Phase III (KMG-III): the genomes of soil and plant-associated and newly described type strains.</title>
        <authorList>
            <person name="Whitman W."/>
        </authorList>
    </citation>
    <scope>NUCLEOTIDE SEQUENCE [LARGE SCALE GENOMIC DNA]</scope>
    <source>
        <strain evidence="3 4">CGMCC 1.10966</strain>
    </source>
</reference>
<feature type="transmembrane region" description="Helical" evidence="1">
    <location>
        <begin position="125"/>
        <end position="144"/>
    </location>
</feature>
<protein>
    <submittedName>
        <fullName evidence="3">Membrane-associated sensor protein</fullName>
    </submittedName>
</protein>
<dbReference type="Proteomes" id="UP000256304">
    <property type="component" value="Unassembled WGS sequence"/>
</dbReference>
<keyword evidence="1" id="KW-0472">Membrane</keyword>
<evidence type="ECO:0000256" key="1">
    <source>
        <dbReference type="SAM" id="Phobius"/>
    </source>
</evidence>
<feature type="transmembrane region" description="Helical" evidence="1">
    <location>
        <begin position="86"/>
        <end position="105"/>
    </location>
</feature>
<keyword evidence="1" id="KW-1133">Transmembrane helix</keyword>
<accession>A0A3D9SG00</accession>
<dbReference type="RefSeq" id="WP_116187300.1">
    <property type="nucleotide sequence ID" value="NZ_QTTN01000001.1"/>
</dbReference>
<dbReference type="InterPro" id="IPR033424">
    <property type="entry name" value="MASE4"/>
</dbReference>
<feature type="domain" description="Membrane-associated sensor" evidence="2">
    <location>
        <begin position="52"/>
        <end position="247"/>
    </location>
</feature>
<dbReference type="EMBL" id="QTTN01000001">
    <property type="protein sequence ID" value="REE94597.1"/>
    <property type="molecule type" value="Genomic_DNA"/>
</dbReference>
<comment type="caution">
    <text evidence="3">The sequence shown here is derived from an EMBL/GenBank/DDBJ whole genome shotgun (WGS) entry which is preliminary data.</text>
</comment>
<feature type="transmembrane region" description="Helical" evidence="1">
    <location>
        <begin position="25"/>
        <end position="44"/>
    </location>
</feature>
<feature type="transmembrane region" description="Helical" evidence="1">
    <location>
        <begin position="56"/>
        <end position="74"/>
    </location>
</feature>
<proteinExistence type="predicted"/>
<gene>
    <name evidence="3" type="ORF">A8990_101393</name>
</gene>
<dbReference type="Pfam" id="PF17158">
    <property type="entry name" value="MASE4"/>
    <property type="match status" value="1"/>
</dbReference>
<organism evidence="3 4">
    <name type="scientific">Paenibacillus taihuensis</name>
    <dbReference type="NCBI Taxonomy" id="1156355"/>
    <lineage>
        <taxon>Bacteria</taxon>
        <taxon>Bacillati</taxon>
        <taxon>Bacillota</taxon>
        <taxon>Bacilli</taxon>
        <taxon>Bacillales</taxon>
        <taxon>Paenibacillaceae</taxon>
        <taxon>Paenibacillus</taxon>
    </lineage>
</organism>
<keyword evidence="1" id="KW-0812">Transmembrane</keyword>
<evidence type="ECO:0000259" key="2">
    <source>
        <dbReference type="Pfam" id="PF17158"/>
    </source>
</evidence>
<sequence>MEHQASKIAVQHLLSTPANRSQRRLVYVIGALICVLSLFAVPFARIQLVELPAYQPAIFSTVICFELITAYVLYSQFRINRLPSVLSLAAGYLFSGGMSAMYLLTFPGIFSKTGLFHAGTQTAPSLYLIWHIGLPTAIFGYVWFESKSKGKQLSPAKARRLAVMVTTVVLLSIAGCTVLTTKFHDSLPTLLKNGHLTSLFIYYISVPIIIYSVIALILFFRLSRGNTVTTAWLCIALLDRCLMYALSFAEAAVSALAGTWQSGTRSCARMRCYAA</sequence>
<dbReference type="OrthoDB" id="9759607at2"/>
<feature type="transmembrane region" description="Helical" evidence="1">
    <location>
        <begin position="160"/>
        <end position="180"/>
    </location>
</feature>
<feature type="transmembrane region" description="Helical" evidence="1">
    <location>
        <begin position="200"/>
        <end position="220"/>
    </location>
</feature>
<dbReference type="AlphaFoldDB" id="A0A3D9SG00"/>
<evidence type="ECO:0000313" key="3">
    <source>
        <dbReference type="EMBL" id="REE94597.1"/>
    </source>
</evidence>
<evidence type="ECO:0000313" key="4">
    <source>
        <dbReference type="Proteomes" id="UP000256304"/>
    </source>
</evidence>
<keyword evidence="4" id="KW-1185">Reference proteome</keyword>
<name>A0A3D9SG00_9BACL</name>